<name>A0ACB8Y183_ARCLA</name>
<reference evidence="1 2" key="2">
    <citation type="journal article" date="2022" name="Mol. Ecol. Resour.">
        <title>The genomes of chicory, endive, great burdock and yacon provide insights into Asteraceae paleo-polyploidization history and plant inulin production.</title>
        <authorList>
            <person name="Fan W."/>
            <person name="Wang S."/>
            <person name="Wang H."/>
            <person name="Wang A."/>
            <person name="Jiang F."/>
            <person name="Liu H."/>
            <person name="Zhao H."/>
            <person name="Xu D."/>
            <person name="Zhang Y."/>
        </authorList>
    </citation>
    <scope>NUCLEOTIDE SEQUENCE [LARGE SCALE GENOMIC DNA]</scope>
    <source>
        <strain evidence="2">cv. Niubang</strain>
    </source>
</reference>
<keyword evidence="2" id="KW-1185">Reference proteome</keyword>
<dbReference type="Proteomes" id="UP001055879">
    <property type="component" value="Linkage Group LG14"/>
</dbReference>
<protein>
    <submittedName>
        <fullName evidence="1">Uncharacterized protein</fullName>
    </submittedName>
</protein>
<dbReference type="EMBL" id="CM042060">
    <property type="protein sequence ID" value="KAI3677556.1"/>
    <property type="molecule type" value="Genomic_DNA"/>
</dbReference>
<reference evidence="2" key="1">
    <citation type="journal article" date="2022" name="Mol. Ecol. Resour.">
        <title>The genomes of chicory, endive, great burdock and yacon provide insights into Asteraceae palaeo-polyploidization history and plant inulin production.</title>
        <authorList>
            <person name="Fan W."/>
            <person name="Wang S."/>
            <person name="Wang H."/>
            <person name="Wang A."/>
            <person name="Jiang F."/>
            <person name="Liu H."/>
            <person name="Zhao H."/>
            <person name="Xu D."/>
            <person name="Zhang Y."/>
        </authorList>
    </citation>
    <scope>NUCLEOTIDE SEQUENCE [LARGE SCALE GENOMIC DNA]</scope>
    <source>
        <strain evidence="2">cv. Niubang</strain>
    </source>
</reference>
<sequence length="227" mass="25361">MKAPSLQYRIRSGHNNPKAKEMKKVDHHMSLSASSDDTTAISNSLENLASLSRVPDTPPQQIPPSIENQNPPTPVNQRPFLSIYLPKGMETTSNKSTPREPSIHQSLMDALDATENLERNDDHQMGEDEVHPQNTNVEDVADVVMAEAIAASDAQVRDRGKSIMEEGQGSRLKDNVMEDQQPSKNIIADSEEDEGEDTQNLEIEDPMEWFSCKEAYEKYPAFAQKIT</sequence>
<organism evidence="1 2">
    <name type="scientific">Arctium lappa</name>
    <name type="common">Greater burdock</name>
    <name type="synonym">Lappa major</name>
    <dbReference type="NCBI Taxonomy" id="4217"/>
    <lineage>
        <taxon>Eukaryota</taxon>
        <taxon>Viridiplantae</taxon>
        <taxon>Streptophyta</taxon>
        <taxon>Embryophyta</taxon>
        <taxon>Tracheophyta</taxon>
        <taxon>Spermatophyta</taxon>
        <taxon>Magnoliopsida</taxon>
        <taxon>eudicotyledons</taxon>
        <taxon>Gunneridae</taxon>
        <taxon>Pentapetalae</taxon>
        <taxon>asterids</taxon>
        <taxon>campanulids</taxon>
        <taxon>Asterales</taxon>
        <taxon>Asteraceae</taxon>
        <taxon>Carduoideae</taxon>
        <taxon>Cardueae</taxon>
        <taxon>Arctiinae</taxon>
        <taxon>Arctium</taxon>
    </lineage>
</organism>
<evidence type="ECO:0000313" key="2">
    <source>
        <dbReference type="Proteomes" id="UP001055879"/>
    </source>
</evidence>
<gene>
    <name evidence="1" type="ORF">L6452_36822</name>
</gene>
<comment type="caution">
    <text evidence="1">The sequence shown here is derived from an EMBL/GenBank/DDBJ whole genome shotgun (WGS) entry which is preliminary data.</text>
</comment>
<evidence type="ECO:0000313" key="1">
    <source>
        <dbReference type="EMBL" id="KAI3677556.1"/>
    </source>
</evidence>
<proteinExistence type="predicted"/>
<accession>A0ACB8Y183</accession>